<dbReference type="GO" id="GO:0005730">
    <property type="term" value="C:nucleolus"/>
    <property type="evidence" value="ECO:0007669"/>
    <property type="project" value="UniProtKB-SubCell"/>
</dbReference>
<keyword evidence="8" id="KW-1185">Reference proteome</keyword>
<evidence type="ECO:0000259" key="6">
    <source>
        <dbReference type="Pfam" id="PF08154"/>
    </source>
</evidence>
<dbReference type="SUPFAM" id="SSF50978">
    <property type="entry name" value="WD40 repeat-like"/>
    <property type="match status" value="1"/>
</dbReference>
<gene>
    <name evidence="7" type="ORF">WJX72_006809</name>
</gene>
<name>A0AAW1PLT3_9CHLO</name>
<dbReference type="InterPro" id="IPR012972">
    <property type="entry name" value="NLE"/>
</dbReference>
<dbReference type="Proteomes" id="UP001489004">
    <property type="component" value="Unassembled WGS sequence"/>
</dbReference>
<dbReference type="Pfam" id="PF00400">
    <property type="entry name" value="WD40"/>
    <property type="match status" value="4"/>
</dbReference>
<dbReference type="InterPro" id="IPR019775">
    <property type="entry name" value="WD40_repeat_CS"/>
</dbReference>
<evidence type="ECO:0000256" key="3">
    <source>
        <dbReference type="ARBA" id="ARBA00022737"/>
    </source>
</evidence>
<dbReference type="PROSITE" id="PS50082">
    <property type="entry name" value="WD_REPEATS_2"/>
    <property type="match status" value="2"/>
</dbReference>
<comment type="caution">
    <text evidence="7">The sequence shown here is derived from an EMBL/GenBank/DDBJ whole genome shotgun (WGS) entry which is preliminary data.</text>
</comment>
<keyword evidence="2 5" id="KW-0853">WD repeat</keyword>
<evidence type="ECO:0000256" key="2">
    <source>
        <dbReference type="ARBA" id="ARBA00022574"/>
    </source>
</evidence>
<keyword evidence="3" id="KW-0677">Repeat</keyword>
<reference evidence="7 8" key="1">
    <citation type="journal article" date="2024" name="Nat. Commun.">
        <title>Phylogenomics reveals the evolutionary origins of lichenization in chlorophyte algae.</title>
        <authorList>
            <person name="Puginier C."/>
            <person name="Libourel C."/>
            <person name="Otte J."/>
            <person name="Skaloud P."/>
            <person name="Haon M."/>
            <person name="Grisel S."/>
            <person name="Petersen M."/>
            <person name="Berrin J.G."/>
            <person name="Delaux P.M."/>
            <person name="Dal Grande F."/>
            <person name="Keller J."/>
        </authorList>
    </citation>
    <scope>NUCLEOTIDE SEQUENCE [LARGE SCALE GENOMIC DNA]</scope>
    <source>
        <strain evidence="7 8">SAG 2043</strain>
    </source>
</reference>
<dbReference type="SMART" id="SM00320">
    <property type="entry name" value="WD40"/>
    <property type="match status" value="6"/>
</dbReference>
<dbReference type="PANTHER" id="PTHR19855">
    <property type="entry name" value="WD40 REPEAT PROTEIN 12, 37"/>
    <property type="match status" value="1"/>
</dbReference>
<dbReference type="PROSITE" id="PS00678">
    <property type="entry name" value="WD_REPEATS_1"/>
    <property type="match status" value="1"/>
</dbReference>
<dbReference type="InterPro" id="IPR036322">
    <property type="entry name" value="WD40_repeat_dom_sf"/>
</dbReference>
<feature type="repeat" description="WD" evidence="5">
    <location>
        <begin position="299"/>
        <end position="341"/>
    </location>
</feature>
<feature type="repeat" description="WD" evidence="5">
    <location>
        <begin position="212"/>
        <end position="252"/>
    </location>
</feature>
<organism evidence="7 8">
    <name type="scientific">[Myrmecia] bisecta</name>
    <dbReference type="NCBI Taxonomy" id="41462"/>
    <lineage>
        <taxon>Eukaryota</taxon>
        <taxon>Viridiplantae</taxon>
        <taxon>Chlorophyta</taxon>
        <taxon>core chlorophytes</taxon>
        <taxon>Trebouxiophyceae</taxon>
        <taxon>Trebouxiales</taxon>
        <taxon>Trebouxiaceae</taxon>
        <taxon>Myrmecia</taxon>
    </lineage>
</organism>
<dbReference type="PROSITE" id="PS50294">
    <property type="entry name" value="WD_REPEATS_REGION"/>
    <property type="match status" value="2"/>
</dbReference>
<evidence type="ECO:0000256" key="4">
    <source>
        <dbReference type="ARBA" id="ARBA00023242"/>
    </source>
</evidence>
<accession>A0AAW1PLT3</accession>
<comment type="subcellular location">
    <subcellularLocation>
        <location evidence="1">Nucleus</location>
        <location evidence="1">Nucleolus</location>
    </subcellularLocation>
</comment>
<dbReference type="InterPro" id="IPR015943">
    <property type="entry name" value="WD40/YVTN_repeat-like_dom_sf"/>
</dbReference>
<evidence type="ECO:0000313" key="8">
    <source>
        <dbReference type="Proteomes" id="UP001489004"/>
    </source>
</evidence>
<dbReference type="Gene3D" id="2.130.10.10">
    <property type="entry name" value="YVTN repeat-like/Quinoprotein amine dehydrogenase"/>
    <property type="match status" value="3"/>
</dbReference>
<dbReference type="PRINTS" id="PR00320">
    <property type="entry name" value="GPROTEINBRPT"/>
</dbReference>
<evidence type="ECO:0000256" key="5">
    <source>
        <dbReference type="PROSITE-ProRule" id="PRU00221"/>
    </source>
</evidence>
<sequence>MAQAEVVREDTQITCVFTTKLPSELQVPKDPVAVPASLTRYGLSQIINHLLALEPARPFDFLINGELVRIPLEKFLLAHDISAESTLQVEYIFAVVPPQFKEQLPHDDWVSAIDGRLGLALLTGAYDGALRIYSGEGTCVSTSSVHSGPVNAVATLPAAQVGMAASRSGGQGMLWQRPVLMPRRVRPPKKRKAAGGKGMLVGGIEEPARETMQGHSQCVSSVSWPTDDTIISASWDHSVRRWDAETSSQTQTLNTNKAIYAVAASPDNDSVVAFGGAERNLRLWDTRMQTGEEVGAKAFASHTDWIVNLAWAPSSAHHIVTASHDKTLKLWDLRTAVPLHTMTGHIDKVLCVSWFGKDCVASGSADCTVKMYSVDMSKQN</sequence>
<keyword evidence="4" id="KW-0539">Nucleus</keyword>
<evidence type="ECO:0000313" key="7">
    <source>
        <dbReference type="EMBL" id="KAK9808947.1"/>
    </source>
</evidence>
<proteinExistence type="predicted"/>
<feature type="domain" description="NLE" evidence="6">
    <location>
        <begin position="13"/>
        <end position="76"/>
    </location>
</feature>
<dbReference type="InterPro" id="IPR001680">
    <property type="entry name" value="WD40_rpt"/>
</dbReference>
<evidence type="ECO:0000256" key="1">
    <source>
        <dbReference type="ARBA" id="ARBA00004604"/>
    </source>
</evidence>
<dbReference type="AlphaFoldDB" id="A0AAW1PLT3"/>
<dbReference type="EMBL" id="JALJOR010000011">
    <property type="protein sequence ID" value="KAK9808947.1"/>
    <property type="molecule type" value="Genomic_DNA"/>
</dbReference>
<dbReference type="InterPro" id="IPR020472">
    <property type="entry name" value="WD40_PAC1"/>
</dbReference>
<dbReference type="Pfam" id="PF08154">
    <property type="entry name" value="NLE"/>
    <property type="match status" value="1"/>
</dbReference>
<protein>
    <recommendedName>
        <fullName evidence="6">NLE domain-containing protein</fullName>
    </recommendedName>
</protein>
<dbReference type="PANTHER" id="PTHR19855:SF11">
    <property type="entry name" value="RIBOSOME BIOGENESIS PROTEIN WDR12"/>
    <property type="match status" value="1"/>
</dbReference>